<sequence>MHDNTMDITPVSSFPEINPTKAKILNCVEVFFGQICGDSETLRTVMLNTLLVLATESDWTLSTILDVEYIIPLEQFCKKTNPSAVPISLPKLLIMIGKTLEVELDRICGSSIPSFFLKWMISISSQNILTELGDCVLLWTSTPRSSSTFLTNHKTEFLAFLDHCTNKESSSQHLKILTQLCFSAHLEVSRMALQALSKRCKSDSETRTFLQTHSVPFASTDSSSELVSFAGRLLGRLTEHVSDMESLFAESSPSDGTIPALSTTLPSESPLLTGNTILEVLCEGVSLLYSLYSKTDDAFDDILIDSDFVPLLKSTIIACLDLLDHERSGSNCPPSDRTGLLIKILDSSWNCNVDGLTSSHKSLHPIVESAFFDVPQLCSLLERTCRHSSPSHSCHLGMIINVGASLPHLIPRILKENLVERVINTSKPMEVPTTHGQFHHYLIWALANLIRIPKDITEGKGEQKRIRMLQFERLLKPAKQYLQFILQREEFITNVGSDDQALPTRIATLLAKTFLLERELFEDSEIVETGREEWEVGWLVEKTNEKDLGEKLTKIREDDEKMKKDEGSRWKKRVERLREAGHEDAMEGWLIRRDNETRPKIVDYLKSVSEESGMNVRF</sequence>
<keyword evidence="2" id="KW-1185">Reference proteome</keyword>
<dbReference type="Gene3D" id="1.25.10.10">
    <property type="entry name" value="Leucine-rich Repeat Variant"/>
    <property type="match status" value="1"/>
</dbReference>
<dbReference type="EMBL" id="JARBJD010000069">
    <property type="protein sequence ID" value="KAK2955258.1"/>
    <property type="molecule type" value="Genomic_DNA"/>
</dbReference>
<organism evidence="1 2">
    <name type="scientific">Blattamonas nauphoetae</name>
    <dbReference type="NCBI Taxonomy" id="2049346"/>
    <lineage>
        <taxon>Eukaryota</taxon>
        <taxon>Metamonada</taxon>
        <taxon>Preaxostyla</taxon>
        <taxon>Oxymonadida</taxon>
        <taxon>Blattamonas</taxon>
    </lineage>
</organism>
<dbReference type="Proteomes" id="UP001281761">
    <property type="component" value="Unassembled WGS sequence"/>
</dbReference>
<accession>A0ABQ9XUV0</accession>
<reference evidence="1 2" key="1">
    <citation type="journal article" date="2022" name="bioRxiv">
        <title>Genomics of Preaxostyla Flagellates Illuminates Evolutionary Transitions and the Path Towards Mitochondrial Loss.</title>
        <authorList>
            <person name="Novak L.V.F."/>
            <person name="Treitli S.C."/>
            <person name="Pyrih J."/>
            <person name="Halakuc P."/>
            <person name="Pipaliya S.V."/>
            <person name="Vacek V."/>
            <person name="Brzon O."/>
            <person name="Soukal P."/>
            <person name="Eme L."/>
            <person name="Dacks J.B."/>
            <person name="Karnkowska A."/>
            <person name="Elias M."/>
            <person name="Hampl V."/>
        </authorList>
    </citation>
    <scope>NUCLEOTIDE SEQUENCE [LARGE SCALE GENOMIC DNA]</scope>
    <source>
        <strain evidence="1">NAU3</strain>
        <tissue evidence="1">Gut</tissue>
    </source>
</reference>
<dbReference type="InterPro" id="IPR016024">
    <property type="entry name" value="ARM-type_fold"/>
</dbReference>
<gene>
    <name evidence="1" type="ORF">BLNAU_9810</name>
</gene>
<name>A0ABQ9XUV0_9EUKA</name>
<proteinExistence type="predicted"/>
<evidence type="ECO:0000313" key="1">
    <source>
        <dbReference type="EMBL" id="KAK2955258.1"/>
    </source>
</evidence>
<evidence type="ECO:0000313" key="2">
    <source>
        <dbReference type="Proteomes" id="UP001281761"/>
    </source>
</evidence>
<dbReference type="SUPFAM" id="SSF48371">
    <property type="entry name" value="ARM repeat"/>
    <property type="match status" value="1"/>
</dbReference>
<protein>
    <submittedName>
        <fullName evidence="1">Uncharacterized protein</fullName>
    </submittedName>
</protein>
<dbReference type="InterPro" id="IPR011989">
    <property type="entry name" value="ARM-like"/>
</dbReference>
<comment type="caution">
    <text evidence="1">The sequence shown here is derived from an EMBL/GenBank/DDBJ whole genome shotgun (WGS) entry which is preliminary data.</text>
</comment>